<feature type="domain" description="Peptidase S24/S26A/S26B/S26C" evidence="4">
    <location>
        <begin position="77"/>
        <end position="199"/>
    </location>
</feature>
<keyword evidence="3" id="KW-0804">Transcription</keyword>
<organism evidence="5 6">
    <name type="scientific">Pseudomonas songnenensis</name>
    <dbReference type="NCBI Taxonomy" id="1176259"/>
    <lineage>
        <taxon>Bacteria</taxon>
        <taxon>Pseudomonadati</taxon>
        <taxon>Pseudomonadota</taxon>
        <taxon>Gammaproteobacteria</taxon>
        <taxon>Pseudomonadales</taxon>
        <taxon>Pseudomonadaceae</taxon>
        <taxon>Pseudomonas</taxon>
    </lineage>
</organism>
<name>A0ABX9URT9_9PSED</name>
<dbReference type="PANTHER" id="PTHR40661:SF2">
    <property type="entry name" value="HTH-TYPE TRANSCRIPTIONAL REGULATOR PRTR"/>
    <property type="match status" value="1"/>
</dbReference>
<keyword evidence="6" id="KW-1185">Reference proteome</keyword>
<dbReference type="Pfam" id="PF00717">
    <property type="entry name" value="Peptidase_S24"/>
    <property type="match status" value="1"/>
</dbReference>
<accession>A0ABX9URT9</accession>
<evidence type="ECO:0000313" key="6">
    <source>
        <dbReference type="Proteomes" id="UP000279228"/>
    </source>
</evidence>
<dbReference type="CDD" id="cd06529">
    <property type="entry name" value="S24_LexA-like"/>
    <property type="match status" value="1"/>
</dbReference>
<sequence>MLSSNRHSRGIGETMARWIEQELDLEPGFVDRPLDAAERLPVKQAELPYELEPVGVWDDETPLEDGEVELPFLKEVELSAGSGRTVIHEAGSRKMRFGARTMRARGVEPANAVCVTVTGNSMEPVLRAGATVSIDRGTTRIHDGDMYAIDHDGQLRVKQLYRLPGGGIRLRSFNRDEHPDEEYSLEQIERHKIRVLGRVWWGAMFF</sequence>
<dbReference type="PANTHER" id="PTHR40661">
    <property type="match status" value="1"/>
</dbReference>
<evidence type="ECO:0000256" key="1">
    <source>
        <dbReference type="ARBA" id="ARBA00023015"/>
    </source>
</evidence>
<dbReference type="InterPro" id="IPR036286">
    <property type="entry name" value="LexA/Signal_pep-like_sf"/>
</dbReference>
<comment type="caution">
    <text evidence="5">The sequence shown here is derived from an EMBL/GenBank/DDBJ whole genome shotgun (WGS) entry which is preliminary data.</text>
</comment>
<keyword evidence="2" id="KW-0238">DNA-binding</keyword>
<protein>
    <submittedName>
        <fullName evidence="5">Helix-turn-helix transcriptional regulator</fullName>
    </submittedName>
</protein>
<dbReference type="Gene3D" id="2.10.109.10">
    <property type="entry name" value="Umud Fragment, subunit A"/>
    <property type="match status" value="1"/>
</dbReference>
<keyword evidence="1" id="KW-0805">Transcription regulation</keyword>
<gene>
    <name evidence="5" type="ORF">EA798_16610</name>
</gene>
<proteinExistence type="predicted"/>
<dbReference type="Proteomes" id="UP000279228">
    <property type="component" value="Unassembled WGS sequence"/>
</dbReference>
<evidence type="ECO:0000256" key="3">
    <source>
        <dbReference type="ARBA" id="ARBA00023163"/>
    </source>
</evidence>
<dbReference type="InterPro" id="IPR039418">
    <property type="entry name" value="LexA-like"/>
</dbReference>
<dbReference type="InterPro" id="IPR015927">
    <property type="entry name" value="Peptidase_S24_S26A/B/C"/>
</dbReference>
<evidence type="ECO:0000259" key="4">
    <source>
        <dbReference type="Pfam" id="PF00717"/>
    </source>
</evidence>
<evidence type="ECO:0000256" key="2">
    <source>
        <dbReference type="ARBA" id="ARBA00023125"/>
    </source>
</evidence>
<evidence type="ECO:0000313" key="5">
    <source>
        <dbReference type="EMBL" id="RMH95449.1"/>
    </source>
</evidence>
<reference evidence="5 6" key="1">
    <citation type="submission" date="2018-10" db="EMBL/GenBank/DDBJ databases">
        <title>Pseudomonas songnenensis NEAU-ST5-5(T) genome.</title>
        <authorList>
            <person name="Pengp J."/>
            <person name="Liu Z.-P."/>
        </authorList>
    </citation>
    <scope>NUCLEOTIDE SEQUENCE [LARGE SCALE GENOMIC DNA]</scope>
    <source>
        <strain evidence="5 6">NEAU-ST5-5</strain>
    </source>
</reference>
<dbReference type="SUPFAM" id="SSF51306">
    <property type="entry name" value="LexA/Signal peptidase"/>
    <property type="match status" value="1"/>
</dbReference>
<dbReference type="RefSeq" id="WP_122099675.1">
    <property type="nucleotide sequence ID" value="NZ_JAMOHS010000028.1"/>
</dbReference>
<dbReference type="EMBL" id="RFFN01000006">
    <property type="protein sequence ID" value="RMH95449.1"/>
    <property type="molecule type" value="Genomic_DNA"/>
</dbReference>